<protein>
    <submittedName>
        <fullName evidence="1">Uncharacterized protein</fullName>
    </submittedName>
</protein>
<dbReference type="PANTHER" id="PTHR21780:SF0">
    <property type="entry name" value="TRANSMEMBRANE PROTEIN 209"/>
    <property type="match status" value="1"/>
</dbReference>
<dbReference type="AlphaFoldDB" id="A0AAD5TIK7"/>
<dbReference type="PANTHER" id="PTHR21780">
    <property type="entry name" value="TRANSMEMBRANE PROTEIN 209"/>
    <property type="match status" value="1"/>
</dbReference>
<sequence length="389" mass="43916">MHKEPIRDKRALEAMLKGSKRINPEDDLAEQDNAFKYFGYDLGWASPFGTRSPDVPQFGRASQPSTAVKVQERMEDGLVIKDPEKTHQEWRITNYIDEWSDNMRAWVANKVVKPLAERIAKSDAFFTENAIGHLCCARSTIDHSPIPPQLAAAAQTPVPAPASSFGASAFGRPLAAPSSFFKSAVPPAQPQKPQSLYELAQNFKNLPWAQERIRLENYLTIPDYTCREYIVQRIKTLATGNNLVNFRWNGGSDWAGVPWTSDHFPTDAQLVMHLFCRFLDERMPGGNKSATFGSFPFSAKHVVPVGRKPDVLRSVQLRHYTKWPPHYHTVIEGKIYDLYSVWDNLIAGNVMAALLTLNVRRNYQGRNNVFHALCLFAYYIKIEAGGYVG</sequence>
<dbReference type="GO" id="GO:0016020">
    <property type="term" value="C:membrane"/>
    <property type="evidence" value="ECO:0007669"/>
    <property type="project" value="TreeGrafter"/>
</dbReference>
<keyword evidence="2" id="KW-1185">Reference proteome</keyword>
<name>A0AAD5TIK7_9FUNG</name>
<dbReference type="EMBL" id="JADGJQ010000083">
    <property type="protein sequence ID" value="KAJ3171857.1"/>
    <property type="molecule type" value="Genomic_DNA"/>
</dbReference>
<evidence type="ECO:0000313" key="2">
    <source>
        <dbReference type="Proteomes" id="UP001212152"/>
    </source>
</evidence>
<evidence type="ECO:0000313" key="1">
    <source>
        <dbReference type="EMBL" id="KAJ3171857.1"/>
    </source>
</evidence>
<organism evidence="1 2">
    <name type="scientific">Geranomyces variabilis</name>
    <dbReference type="NCBI Taxonomy" id="109894"/>
    <lineage>
        <taxon>Eukaryota</taxon>
        <taxon>Fungi</taxon>
        <taxon>Fungi incertae sedis</taxon>
        <taxon>Chytridiomycota</taxon>
        <taxon>Chytridiomycota incertae sedis</taxon>
        <taxon>Chytridiomycetes</taxon>
        <taxon>Spizellomycetales</taxon>
        <taxon>Powellomycetaceae</taxon>
        <taxon>Geranomyces</taxon>
    </lineage>
</organism>
<gene>
    <name evidence="1" type="ORF">HDU87_008247</name>
</gene>
<reference evidence="1" key="1">
    <citation type="submission" date="2020-05" db="EMBL/GenBank/DDBJ databases">
        <title>Phylogenomic resolution of chytrid fungi.</title>
        <authorList>
            <person name="Stajich J.E."/>
            <person name="Amses K."/>
            <person name="Simmons R."/>
            <person name="Seto K."/>
            <person name="Myers J."/>
            <person name="Bonds A."/>
            <person name="Quandt C.A."/>
            <person name="Barry K."/>
            <person name="Liu P."/>
            <person name="Grigoriev I."/>
            <person name="Longcore J.E."/>
            <person name="James T.Y."/>
        </authorList>
    </citation>
    <scope>NUCLEOTIDE SEQUENCE</scope>
    <source>
        <strain evidence="1">JEL0379</strain>
    </source>
</reference>
<dbReference type="Proteomes" id="UP001212152">
    <property type="component" value="Unassembled WGS sequence"/>
</dbReference>
<dbReference type="Pfam" id="PF09786">
    <property type="entry name" value="CytochromB561_N"/>
    <property type="match status" value="1"/>
</dbReference>
<accession>A0AAD5TIK7</accession>
<comment type="caution">
    <text evidence="1">The sequence shown here is derived from an EMBL/GenBank/DDBJ whole genome shotgun (WGS) entry which is preliminary data.</text>
</comment>
<proteinExistence type="predicted"/>
<dbReference type="InterPro" id="IPR019176">
    <property type="entry name" value="Cytochrome_B561-rel"/>
</dbReference>